<protein>
    <submittedName>
        <fullName evidence="1">Uncharacterized protein</fullName>
    </submittedName>
</protein>
<comment type="caution">
    <text evidence="1">The sequence shown here is derived from an EMBL/GenBank/DDBJ whole genome shotgun (WGS) entry which is preliminary data.</text>
</comment>
<organism evidence="1 2">
    <name type="scientific">Muiribacterium halophilum</name>
    <dbReference type="NCBI Taxonomy" id="2053465"/>
    <lineage>
        <taxon>Bacteria</taxon>
        <taxon>Candidatus Muiribacteriota</taxon>
        <taxon>Candidatus Muiribacteriia</taxon>
        <taxon>Candidatus Muiribacteriales</taxon>
        <taxon>Candidatus Muiribacteriaceae</taxon>
        <taxon>Candidatus Muiribacterium</taxon>
    </lineage>
</organism>
<reference evidence="1 2" key="1">
    <citation type="submission" date="2017-11" db="EMBL/GenBank/DDBJ databases">
        <title>Genome-resolved metagenomics identifies genetic mobility, metabolic interactions, and unexpected diversity in perchlorate-reducing communities.</title>
        <authorList>
            <person name="Barnum T.P."/>
            <person name="Figueroa I.A."/>
            <person name="Carlstrom C.I."/>
            <person name="Lucas L.N."/>
            <person name="Engelbrektson A.L."/>
            <person name="Coates J.D."/>
        </authorList>
    </citation>
    <scope>NUCLEOTIDE SEQUENCE [LARGE SCALE GENOMIC DNA]</scope>
    <source>
        <strain evidence="1">BM706</strain>
    </source>
</reference>
<evidence type="ECO:0000313" key="2">
    <source>
        <dbReference type="Proteomes" id="UP000234857"/>
    </source>
</evidence>
<accession>A0A2N5ZDE8</accession>
<evidence type="ECO:0000313" key="1">
    <source>
        <dbReference type="EMBL" id="PLX16691.1"/>
    </source>
</evidence>
<sequence length="341" mass="40130">MDNILRENFSSAVKVNIESLQQIIDNVLNSDMTNGQIRRVCSKISVVKAFSAFIGVSEYADVFRGIQKVCEDIYNRDMNHKKRVLSIVRKYINSIKDLEVDGKIYAHLPELEYFIAFPDSFIFFDIDPLDMIINEDNIKIPRVDCIQNFIFLNNLENSIKKEEFSIIKESAKLVRDSFYLSYFDDLKDIKSKLGEKYTDIIFNIPDVSLNLFKDNTTFIEDTIEFFIKGFGCEDRKIHITIDREDELSYFIEFICDSSNEMVLKNCQDNDPKMRILYDDWKEIYKMIKIRSGNESLKKLFHLFLSIKTRMRDISFQFDNNSARLKLIFPDNFFLSEGVIDE</sequence>
<dbReference type="AlphaFoldDB" id="A0A2N5ZDE8"/>
<dbReference type="Proteomes" id="UP000234857">
    <property type="component" value="Unassembled WGS sequence"/>
</dbReference>
<name>A0A2N5ZDE8_MUIH1</name>
<dbReference type="EMBL" id="PKTG01000107">
    <property type="protein sequence ID" value="PLX16691.1"/>
    <property type="molecule type" value="Genomic_DNA"/>
</dbReference>
<gene>
    <name evidence="1" type="ORF">C0601_09445</name>
</gene>
<proteinExistence type="predicted"/>